<proteinExistence type="predicted"/>
<reference evidence="2" key="1">
    <citation type="submission" date="2019-08" db="EMBL/GenBank/DDBJ databases">
        <authorList>
            <person name="Kucharzyk K."/>
            <person name="Murdoch R.W."/>
            <person name="Higgins S."/>
            <person name="Loffler F."/>
        </authorList>
    </citation>
    <scope>NUCLEOTIDE SEQUENCE</scope>
</reference>
<comment type="caution">
    <text evidence="2">The sequence shown here is derived from an EMBL/GenBank/DDBJ whole genome shotgun (WGS) entry which is preliminary data.</text>
</comment>
<name>A0A645I0J1_9ZZZZ</name>
<evidence type="ECO:0000259" key="1">
    <source>
        <dbReference type="Pfam" id="PF12399"/>
    </source>
</evidence>
<evidence type="ECO:0000313" key="2">
    <source>
        <dbReference type="EMBL" id="MPN44768.1"/>
    </source>
</evidence>
<dbReference type="AlphaFoldDB" id="A0A645I0J1"/>
<feature type="domain" description="Branched-chain amino acid ATP-binding cassette transporter C-terminal" evidence="1">
    <location>
        <begin position="18"/>
        <end position="44"/>
    </location>
</feature>
<dbReference type="Pfam" id="PF12399">
    <property type="entry name" value="BCA_ABC_TP_C"/>
    <property type="match status" value="1"/>
</dbReference>
<gene>
    <name evidence="2" type="ORF">SDC9_192333</name>
</gene>
<dbReference type="InterPro" id="IPR032823">
    <property type="entry name" value="BCA_ABC_TP_C"/>
</dbReference>
<dbReference type="EMBL" id="VSSQ01104152">
    <property type="protein sequence ID" value="MPN44768.1"/>
    <property type="molecule type" value="Genomic_DNA"/>
</dbReference>
<accession>A0A645I0J1</accession>
<organism evidence="2">
    <name type="scientific">bioreactor metagenome</name>
    <dbReference type="NCBI Taxonomy" id="1076179"/>
    <lineage>
        <taxon>unclassified sequences</taxon>
        <taxon>metagenomes</taxon>
        <taxon>ecological metagenomes</taxon>
    </lineage>
</organism>
<sequence>MGLVMDLCDHICAISFGKKLAYGTPQEIQNNPIVQEAYLGTADAHELKEAIVGEVE</sequence>
<protein>
    <recommendedName>
        <fullName evidence="1">Branched-chain amino acid ATP-binding cassette transporter C-terminal domain-containing protein</fullName>
    </recommendedName>
</protein>